<dbReference type="InterPro" id="IPR032466">
    <property type="entry name" value="Metal_Hydrolase"/>
</dbReference>
<gene>
    <name evidence="2" type="ORF">SK803_21980</name>
</gene>
<comment type="caution">
    <text evidence="2">The sequence shown here is derived from an EMBL/GenBank/DDBJ whole genome shotgun (WGS) entry which is preliminary data.</text>
</comment>
<dbReference type="EMBL" id="JAXAVW010000017">
    <property type="protein sequence ID" value="MDX8032895.1"/>
    <property type="molecule type" value="Genomic_DNA"/>
</dbReference>
<keyword evidence="3" id="KW-1185">Reference proteome</keyword>
<dbReference type="InterPro" id="IPR011059">
    <property type="entry name" value="Metal-dep_hydrolase_composite"/>
</dbReference>
<sequence>MTTRNSRETLRNQPELPLLSHHPKLKLSDMLALRAGRAFNGEHTLAGPLTVVTENGTIKAIEQGHPEIPNAELIDLGPTSTVLPGLIDTHVHLCADSENGALDRLPGFTPDHLDTVIKDSLTRHLHAGVTTVRDLGDHQWSVVNQRGNHTQHIQASGPPITSKSGHCWSMGGEATGENALRNSVRERAERNVDVIKVMASGGFATPGTNVSDCQFTEQELRAVVEEAHKHGLPVTAHTHSLSSAQRAVAAGVDGLEHLSCLTDHGMRVPPDLLDALAEAEITVCHTLGVTQEPPPFIREAWEKIGMSYAGKVSMAGQMYDHGVRTVAGTDGGISNGKGHGIIAYGVADLVKGGVPNAGALAAATSQAARSLGLTKGMLKPGWDADIIAVRGDPMRDITALHNVTTVIIAGQIVTTTLPTDRRE</sequence>
<dbReference type="Gene3D" id="2.30.40.10">
    <property type="entry name" value="Urease, subunit C, domain 1"/>
    <property type="match status" value="1"/>
</dbReference>
<name>A0ABU4T405_9PSEU</name>
<accession>A0ABU4T405</accession>
<dbReference type="Gene3D" id="3.20.20.140">
    <property type="entry name" value="Metal-dependent hydrolases"/>
    <property type="match status" value="1"/>
</dbReference>
<dbReference type="Pfam" id="PF01979">
    <property type="entry name" value="Amidohydro_1"/>
    <property type="match status" value="1"/>
</dbReference>
<dbReference type="RefSeq" id="WP_319967919.1">
    <property type="nucleotide sequence ID" value="NZ_JAXAVW010000017.1"/>
</dbReference>
<reference evidence="2 3" key="2">
    <citation type="submission" date="2023-11" db="EMBL/GenBank/DDBJ databases">
        <authorList>
            <person name="Lara A.C."/>
            <person name="Chronakova A."/>
        </authorList>
    </citation>
    <scope>NUCLEOTIDE SEQUENCE [LARGE SCALE GENOMIC DNA]</scope>
    <source>
        <strain evidence="2 3">BCCO 10_0856</strain>
    </source>
</reference>
<reference evidence="2 3" key="1">
    <citation type="submission" date="2023-11" db="EMBL/GenBank/DDBJ databases">
        <title>Lentzea sokolovensis, sp. nov., Lentzea kristufkii, sp. nov., and Lentzea miocenensis, sp. nov., rare actinobacteria from Sokolov Coal Basin, Miocene lacustrine sediment, Czech Republic.</title>
        <authorList>
            <person name="Lara A."/>
            <person name="Kotroba L."/>
            <person name="Nouioui I."/>
            <person name="Neumann-Schaal M."/>
            <person name="Mast Y."/>
            <person name="Chronakova A."/>
        </authorList>
    </citation>
    <scope>NUCLEOTIDE SEQUENCE [LARGE SCALE GENOMIC DNA]</scope>
    <source>
        <strain evidence="2 3">BCCO 10_0856</strain>
    </source>
</reference>
<dbReference type="SUPFAM" id="SSF51338">
    <property type="entry name" value="Composite domain of metallo-dependent hydrolases"/>
    <property type="match status" value="2"/>
</dbReference>
<evidence type="ECO:0000313" key="3">
    <source>
        <dbReference type="Proteomes" id="UP001285521"/>
    </source>
</evidence>
<protein>
    <submittedName>
        <fullName evidence="2">Amidohydrolase family protein</fullName>
    </submittedName>
</protein>
<feature type="domain" description="Amidohydrolase-related" evidence="1">
    <location>
        <begin position="81"/>
        <end position="413"/>
    </location>
</feature>
<evidence type="ECO:0000313" key="2">
    <source>
        <dbReference type="EMBL" id="MDX8032895.1"/>
    </source>
</evidence>
<dbReference type="PANTHER" id="PTHR43135:SF3">
    <property type="entry name" value="ALPHA-D-RIBOSE 1-METHYLPHOSPHONATE 5-TRIPHOSPHATE DIPHOSPHATASE"/>
    <property type="match status" value="1"/>
</dbReference>
<dbReference type="PANTHER" id="PTHR43135">
    <property type="entry name" value="ALPHA-D-RIBOSE 1-METHYLPHOSPHONATE 5-TRIPHOSPHATE DIPHOSPHATASE"/>
    <property type="match status" value="1"/>
</dbReference>
<dbReference type="InterPro" id="IPR006680">
    <property type="entry name" value="Amidohydro-rel"/>
</dbReference>
<proteinExistence type="predicted"/>
<dbReference type="Proteomes" id="UP001285521">
    <property type="component" value="Unassembled WGS sequence"/>
</dbReference>
<dbReference type="SUPFAM" id="SSF51556">
    <property type="entry name" value="Metallo-dependent hydrolases"/>
    <property type="match status" value="1"/>
</dbReference>
<dbReference type="InterPro" id="IPR051781">
    <property type="entry name" value="Metallo-dep_Hydrolase"/>
</dbReference>
<evidence type="ECO:0000259" key="1">
    <source>
        <dbReference type="Pfam" id="PF01979"/>
    </source>
</evidence>
<organism evidence="2 3">
    <name type="scientific">Lentzea miocenica</name>
    <dbReference type="NCBI Taxonomy" id="3095431"/>
    <lineage>
        <taxon>Bacteria</taxon>
        <taxon>Bacillati</taxon>
        <taxon>Actinomycetota</taxon>
        <taxon>Actinomycetes</taxon>
        <taxon>Pseudonocardiales</taxon>
        <taxon>Pseudonocardiaceae</taxon>
        <taxon>Lentzea</taxon>
    </lineage>
</organism>